<organism evidence="1 2">
    <name type="scientific">Flavivirga algicola</name>
    <dbReference type="NCBI Taxonomy" id="2729136"/>
    <lineage>
        <taxon>Bacteria</taxon>
        <taxon>Pseudomonadati</taxon>
        <taxon>Bacteroidota</taxon>
        <taxon>Flavobacteriia</taxon>
        <taxon>Flavobacteriales</taxon>
        <taxon>Flavobacteriaceae</taxon>
        <taxon>Flavivirga</taxon>
    </lineage>
</organism>
<dbReference type="Pfam" id="PF20583">
    <property type="entry name" value="DUF6786"/>
    <property type="match status" value="1"/>
</dbReference>
<reference evidence="1 2" key="1">
    <citation type="submission" date="2020-04" db="EMBL/GenBank/DDBJ databases">
        <title>A Flavivirga sp. nov.</title>
        <authorList>
            <person name="Sun X."/>
        </authorList>
    </citation>
    <scope>NUCLEOTIDE SEQUENCE [LARGE SCALE GENOMIC DNA]</scope>
    <source>
        <strain evidence="1 2">Y03</strain>
    </source>
</reference>
<evidence type="ECO:0000313" key="2">
    <source>
        <dbReference type="Proteomes" id="UP000746690"/>
    </source>
</evidence>
<proteinExistence type="predicted"/>
<dbReference type="RefSeq" id="WP_169670634.1">
    <property type="nucleotide sequence ID" value="NZ_JABBHF010000002.1"/>
</dbReference>
<dbReference type="Proteomes" id="UP000746690">
    <property type="component" value="Unassembled WGS sequence"/>
</dbReference>
<name>A0ABX1RVG8_9FLAO</name>
<accession>A0ABX1RVG8</accession>
<comment type="caution">
    <text evidence="1">The sequence shown here is derived from an EMBL/GenBank/DDBJ whole genome shotgun (WGS) entry which is preliminary data.</text>
</comment>
<dbReference type="EMBL" id="JABBHF010000002">
    <property type="protein sequence ID" value="NMH86773.1"/>
    <property type="molecule type" value="Genomic_DNA"/>
</dbReference>
<protein>
    <recommendedName>
        <fullName evidence="3">Lipoprotein</fullName>
    </recommendedName>
</protein>
<keyword evidence="2" id="KW-1185">Reference proteome</keyword>
<dbReference type="InterPro" id="IPR046713">
    <property type="entry name" value="DUF6786"/>
</dbReference>
<gene>
    <name evidence="1" type="ORF">HHX25_04610</name>
</gene>
<evidence type="ECO:0000313" key="1">
    <source>
        <dbReference type="EMBL" id="NMH86773.1"/>
    </source>
</evidence>
<sequence>MTFKHHLITKIILSTLIVTSLLNCKKPEAKISNNPSFADHVKKLEVINGLQVLKHDNAAIAFSGAYQGRVFTSTANGLNGKPYGHVNWKLLDEGTYEHTMARLGGESRMWFGPEFGKYSIFFDKDAKQDIKNIKISPDLDIKKFSLIEKDKLSATYGADLEIRNTFGYIFNINAKRKISLLTQPQIENDLNIILNENISFVGFSAETTIKNLGEQWRKENGLLSIWELGCMLTNPDNRVIIPLKKETDSVTGYFTPVTSDRLVTKDSVVFYKADADGLNKIGVRPDLSKNIMGSYSAKNNLLNIVKFTFENDSLYVNSLPGNDTPYNGDVTNIFNGEVDEALDKNWPFYEFESSSSTKELNTNETMHHKHTTYHFEGSFEDLNAISLKVLGVDLSDIPKF</sequence>
<evidence type="ECO:0008006" key="3">
    <source>
        <dbReference type="Google" id="ProtNLM"/>
    </source>
</evidence>